<sequence length="246" mass="27964">MDILMNEKSFDAKALEKWKRKHVISVYKNLGLSYDGEASTEQLCEALIEKKVELGYDAIVAKIQNQLKLGDISLKIATTLSGKRRKKAMTKIYAEGIDVETLGKVIDHVTFLNTPENLKVNLSVCPEHYALVPREEVLEVIEKTGNAPFPMQFFIQFNEEEGIQTPRDEEYPYQIVGIAKLKDGTIIGGVRHQFRNVEQGIEAITCVEFPALCPNSIVKDHQIHLAVEWSEWIQWAIDHQDLLQNS</sequence>
<reference evidence="1 2" key="1">
    <citation type="submission" date="2014-05" db="EMBL/GenBank/DDBJ databases">
        <authorList>
            <person name="Daugherty S.C."/>
            <person name="Tallon L.J."/>
            <person name="Sadzewicz L."/>
            <person name="Kilian M."/>
            <person name="Tettelin H."/>
        </authorList>
    </citation>
    <scope>NUCLEOTIDE SEQUENCE [LARGE SCALE GENOMIC DNA]</scope>
    <source>
        <strain evidence="1 2">SK143</strain>
    </source>
</reference>
<evidence type="ECO:0000313" key="2">
    <source>
        <dbReference type="Proteomes" id="UP000028098"/>
    </source>
</evidence>
<dbReference type="Proteomes" id="UP000028098">
    <property type="component" value="Unassembled WGS sequence"/>
</dbReference>
<protein>
    <submittedName>
        <fullName evidence="1">Uncharacterized protein</fullName>
    </submittedName>
</protein>
<proteinExistence type="predicted"/>
<gene>
    <name evidence="1" type="ORF">SK143_0630</name>
</gene>
<dbReference type="EMBL" id="JPGB01000004">
    <property type="protein sequence ID" value="KEQ50576.1"/>
    <property type="molecule type" value="Genomic_DNA"/>
</dbReference>
<dbReference type="RefSeq" id="WP_042902290.1">
    <property type="nucleotide sequence ID" value="NZ_CP029257.1"/>
</dbReference>
<dbReference type="PATRIC" id="fig|1303.44.peg.589"/>
<accession>A0A081R5V3</accession>
<organism evidence="1 2">
    <name type="scientific">Streptococcus oralis</name>
    <dbReference type="NCBI Taxonomy" id="1303"/>
    <lineage>
        <taxon>Bacteria</taxon>
        <taxon>Bacillati</taxon>
        <taxon>Bacillota</taxon>
        <taxon>Bacilli</taxon>
        <taxon>Lactobacillales</taxon>
        <taxon>Streptococcaceae</taxon>
        <taxon>Streptococcus</taxon>
    </lineage>
</organism>
<dbReference type="AlphaFoldDB" id="A0A081R5V3"/>
<evidence type="ECO:0000313" key="1">
    <source>
        <dbReference type="EMBL" id="KEQ50576.1"/>
    </source>
</evidence>
<name>A0A081R5V3_STROR</name>
<comment type="caution">
    <text evidence="1">The sequence shown here is derived from an EMBL/GenBank/DDBJ whole genome shotgun (WGS) entry which is preliminary data.</text>
</comment>